<dbReference type="SUPFAM" id="SSF52317">
    <property type="entry name" value="Class I glutamine amidotransferase-like"/>
    <property type="match status" value="1"/>
</dbReference>
<dbReference type="GO" id="GO:0019243">
    <property type="term" value="P:methylglyoxal catabolic process to D-lactate via S-lactoyl-glutathione"/>
    <property type="evidence" value="ECO:0007669"/>
    <property type="project" value="TreeGrafter"/>
</dbReference>
<dbReference type="Proteomes" id="UP000479293">
    <property type="component" value="Unassembled WGS sequence"/>
</dbReference>
<evidence type="ECO:0000313" key="5">
    <source>
        <dbReference type="EMBL" id="MPR32245.1"/>
    </source>
</evidence>
<feature type="domain" description="DJ-1/PfpI" evidence="4">
    <location>
        <begin position="26"/>
        <end position="222"/>
    </location>
</feature>
<evidence type="ECO:0000256" key="3">
    <source>
        <dbReference type="ARBA" id="ARBA00038493"/>
    </source>
</evidence>
<sequence>MKVLIVCTNHATFPTRNNKTGLWLSELTHFYHVLARRNIVMDLASPQGGVIPIDERSLDLDDEQNKLYYDHEAFRQRLENSLKPSVLNPNDYRLIYFTGGHGALWDFPENTELQALTRNIYENGGTIAAVAHGVSALLNVRLSDGTLLIHEKYLTGFSNMEEKLSSMVSEVPFSLEDRLRQSGAHYTKALLPFSQYIELDDRLITGQNPSSAGKIATKLMEELNEK</sequence>
<dbReference type="GO" id="GO:0016740">
    <property type="term" value="F:transferase activity"/>
    <property type="evidence" value="ECO:0007669"/>
    <property type="project" value="UniProtKB-KW"/>
</dbReference>
<dbReference type="Pfam" id="PF01965">
    <property type="entry name" value="DJ-1_PfpI"/>
    <property type="match status" value="1"/>
</dbReference>
<name>A0A7C9F276_9BACT</name>
<dbReference type="InterPro" id="IPR050325">
    <property type="entry name" value="Prot/Nucl_acid_deglycase"/>
</dbReference>
<dbReference type="GO" id="GO:0019172">
    <property type="term" value="F:glyoxalase III activity"/>
    <property type="evidence" value="ECO:0007669"/>
    <property type="project" value="TreeGrafter"/>
</dbReference>
<dbReference type="AlphaFoldDB" id="A0A7C9F276"/>
<evidence type="ECO:0000256" key="1">
    <source>
        <dbReference type="ARBA" id="ARBA00023016"/>
    </source>
</evidence>
<evidence type="ECO:0000313" key="6">
    <source>
        <dbReference type="Proteomes" id="UP000479293"/>
    </source>
</evidence>
<dbReference type="InterPro" id="IPR002818">
    <property type="entry name" value="DJ-1/PfpI"/>
</dbReference>
<reference evidence="5 6" key="1">
    <citation type="submission" date="2019-10" db="EMBL/GenBank/DDBJ databases">
        <title>Draft Genome Sequence of Cytophagaceae sp. SJW1-29.</title>
        <authorList>
            <person name="Choi A."/>
        </authorList>
    </citation>
    <scope>NUCLEOTIDE SEQUENCE [LARGE SCALE GENOMIC DNA]</scope>
    <source>
        <strain evidence="5 6">SJW1-29</strain>
    </source>
</reference>
<evidence type="ECO:0000256" key="2">
    <source>
        <dbReference type="ARBA" id="ARBA00023239"/>
    </source>
</evidence>
<keyword evidence="6" id="KW-1185">Reference proteome</keyword>
<comment type="similarity">
    <text evidence="3">Belongs to the peptidase C56 family. HSP31-like subfamily.</text>
</comment>
<accession>A0A7C9F276</accession>
<dbReference type="PANTHER" id="PTHR48094:SF11">
    <property type="entry name" value="GLUTATHIONE-INDEPENDENT GLYOXALASE HSP31-RELATED"/>
    <property type="match status" value="1"/>
</dbReference>
<keyword evidence="1" id="KW-0346">Stress response</keyword>
<keyword evidence="5" id="KW-0808">Transferase</keyword>
<dbReference type="InterPro" id="IPR029062">
    <property type="entry name" value="Class_I_gatase-like"/>
</dbReference>
<dbReference type="CDD" id="cd03141">
    <property type="entry name" value="GATase1_Hsp31_like"/>
    <property type="match status" value="1"/>
</dbReference>
<keyword evidence="2" id="KW-0456">Lyase</keyword>
<comment type="caution">
    <text evidence="5">The sequence shown here is derived from an EMBL/GenBank/DDBJ whole genome shotgun (WGS) entry which is preliminary data.</text>
</comment>
<proteinExistence type="inferred from homology"/>
<dbReference type="GO" id="GO:0005737">
    <property type="term" value="C:cytoplasm"/>
    <property type="evidence" value="ECO:0007669"/>
    <property type="project" value="TreeGrafter"/>
</dbReference>
<keyword evidence="5" id="KW-0315">Glutamine amidotransferase</keyword>
<organism evidence="5 6">
    <name type="scientific">Salmonirosea aquatica</name>
    <dbReference type="NCBI Taxonomy" id="2654236"/>
    <lineage>
        <taxon>Bacteria</taxon>
        <taxon>Pseudomonadati</taxon>
        <taxon>Bacteroidota</taxon>
        <taxon>Cytophagia</taxon>
        <taxon>Cytophagales</taxon>
        <taxon>Spirosomataceae</taxon>
        <taxon>Salmonirosea</taxon>
    </lineage>
</organism>
<protein>
    <submittedName>
        <fullName evidence="5">Type 1 glutamine amidotransferase domain-containing protein</fullName>
    </submittedName>
</protein>
<evidence type="ECO:0000259" key="4">
    <source>
        <dbReference type="Pfam" id="PF01965"/>
    </source>
</evidence>
<dbReference type="Gene3D" id="3.40.50.880">
    <property type="match status" value="1"/>
</dbReference>
<dbReference type="EMBL" id="WHLY01000002">
    <property type="protein sequence ID" value="MPR32245.1"/>
    <property type="molecule type" value="Genomic_DNA"/>
</dbReference>
<dbReference type="RefSeq" id="WP_152756557.1">
    <property type="nucleotide sequence ID" value="NZ_WHLY01000002.1"/>
</dbReference>
<dbReference type="PANTHER" id="PTHR48094">
    <property type="entry name" value="PROTEIN/NUCLEIC ACID DEGLYCASE DJ-1-RELATED"/>
    <property type="match status" value="1"/>
</dbReference>
<gene>
    <name evidence="5" type="ORF">GBK04_02500</name>
</gene>